<dbReference type="GO" id="GO:0005829">
    <property type="term" value="C:cytosol"/>
    <property type="evidence" value="ECO:0007669"/>
    <property type="project" value="TreeGrafter"/>
</dbReference>
<keyword evidence="8" id="KW-0012">Acyltransferase</keyword>
<evidence type="ECO:0000256" key="2">
    <source>
        <dbReference type="ARBA" id="ARBA00008467"/>
    </source>
</evidence>
<dbReference type="InterPro" id="IPR016039">
    <property type="entry name" value="Thiolase-like"/>
</dbReference>
<proteinExistence type="inferred from homology"/>
<keyword evidence="4" id="KW-0808">Transferase</keyword>
<dbReference type="EC" id="2.3.1.179" evidence="9"/>
<dbReference type="Proteomes" id="UP000179034">
    <property type="component" value="Unassembled WGS sequence"/>
</dbReference>
<keyword evidence="7" id="KW-0275">Fatty acid biosynthesis</keyword>
<comment type="similarity">
    <text evidence="2">Belongs to the thiolase-like superfamily. Beta-ketoacyl-ACP synthases family.</text>
</comment>
<dbReference type="InterPro" id="IPR014031">
    <property type="entry name" value="Ketoacyl_synth_C"/>
</dbReference>
<dbReference type="Pfam" id="PF02801">
    <property type="entry name" value="Ketoacyl-synt_C"/>
    <property type="match status" value="1"/>
</dbReference>
<evidence type="ECO:0000313" key="11">
    <source>
        <dbReference type="EMBL" id="OGF97578.1"/>
    </source>
</evidence>
<evidence type="ECO:0000256" key="5">
    <source>
        <dbReference type="ARBA" id="ARBA00022832"/>
    </source>
</evidence>
<keyword evidence="6" id="KW-0443">Lipid metabolism</keyword>
<dbReference type="PROSITE" id="PS52004">
    <property type="entry name" value="KS3_2"/>
    <property type="match status" value="1"/>
</dbReference>
<comment type="caution">
    <text evidence="11">The sequence shown here is derived from an EMBL/GenBank/DDBJ whole genome shotgun (WGS) entry which is preliminary data.</text>
</comment>
<dbReference type="AlphaFoldDB" id="A0A1F5YBI4"/>
<dbReference type="NCBIfam" id="NF005589">
    <property type="entry name" value="PRK07314.1"/>
    <property type="match status" value="1"/>
</dbReference>
<dbReference type="Pfam" id="PF00109">
    <property type="entry name" value="ketoacyl-synt"/>
    <property type="match status" value="1"/>
</dbReference>
<dbReference type="GO" id="GO:0006633">
    <property type="term" value="P:fatty acid biosynthetic process"/>
    <property type="evidence" value="ECO:0007669"/>
    <property type="project" value="UniProtKB-UniRule"/>
</dbReference>
<gene>
    <name evidence="11" type="ORF">A2Z06_00925</name>
</gene>
<evidence type="ECO:0000256" key="6">
    <source>
        <dbReference type="ARBA" id="ARBA00023098"/>
    </source>
</evidence>
<dbReference type="InterPro" id="IPR020841">
    <property type="entry name" value="PKS_Beta-ketoAc_synthase_dom"/>
</dbReference>
<dbReference type="GO" id="GO:0004315">
    <property type="term" value="F:3-oxoacyl-[acyl-carrier-protein] synthase activity"/>
    <property type="evidence" value="ECO:0007669"/>
    <property type="project" value="UniProtKB-UniRule"/>
</dbReference>
<dbReference type="InterPro" id="IPR018201">
    <property type="entry name" value="Ketoacyl_synth_AS"/>
</dbReference>
<accession>A0A1F5YBI4</accession>
<evidence type="ECO:0000256" key="1">
    <source>
        <dbReference type="ARBA" id="ARBA00005194"/>
    </source>
</evidence>
<dbReference type="FunFam" id="3.40.47.10:FF:000018">
    <property type="entry name" value="3-oxoacyl-[acyl-carrier-protein] synthase 2"/>
    <property type="match status" value="1"/>
</dbReference>
<dbReference type="SMART" id="SM00825">
    <property type="entry name" value="PKS_KS"/>
    <property type="match status" value="1"/>
</dbReference>
<dbReference type="CDD" id="cd00834">
    <property type="entry name" value="KAS_I_II"/>
    <property type="match status" value="1"/>
</dbReference>
<dbReference type="PANTHER" id="PTHR11712:SF336">
    <property type="entry name" value="3-OXOACYL-[ACYL-CARRIER-PROTEIN] SYNTHASE, MITOCHONDRIAL"/>
    <property type="match status" value="1"/>
</dbReference>
<dbReference type="Gene3D" id="3.40.47.10">
    <property type="match status" value="1"/>
</dbReference>
<dbReference type="InterPro" id="IPR014030">
    <property type="entry name" value="Ketoacyl_synth_N"/>
</dbReference>
<dbReference type="InterPro" id="IPR000794">
    <property type="entry name" value="Beta-ketoacyl_synthase"/>
</dbReference>
<evidence type="ECO:0000256" key="4">
    <source>
        <dbReference type="ARBA" id="ARBA00022679"/>
    </source>
</evidence>
<evidence type="ECO:0000259" key="10">
    <source>
        <dbReference type="PROSITE" id="PS52004"/>
    </source>
</evidence>
<comment type="pathway">
    <text evidence="1">Lipid metabolism; fatty acid biosynthesis.</text>
</comment>
<dbReference type="EMBL" id="MFIW01000078">
    <property type="protein sequence ID" value="OGF97578.1"/>
    <property type="molecule type" value="Genomic_DNA"/>
</dbReference>
<dbReference type="InterPro" id="IPR017568">
    <property type="entry name" value="3-oxoacyl-ACP_synth-2"/>
</dbReference>
<organism evidence="11 12">
    <name type="scientific">Candidatus Glassbacteria bacterium RBG_16_58_8</name>
    <dbReference type="NCBI Taxonomy" id="1817866"/>
    <lineage>
        <taxon>Bacteria</taxon>
        <taxon>Candidatus Glassiibacteriota</taxon>
    </lineage>
</organism>
<evidence type="ECO:0000313" key="12">
    <source>
        <dbReference type="Proteomes" id="UP000179034"/>
    </source>
</evidence>
<keyword evidence="3" id="KW-0444">Lipid biosynthesis</keyword>
<dbReference type="SUPFAM" id="SSF53901">
    <property type="entry name" value="Thiolase-like"/>
    <property type="match status" value="2"/>
</dbReference>
<feature type="domain" description="Ketosynthase family 3 (KS3)" evidence="10">
    <location>
        <begin position="2"/>
        <end position="343"/>
    </location>
</feature>
<evidence type="ECO:0000256" key="7">
    <source>
        <dbReference type="ARBA" id="ARBA00023160"/>
    </source>
</evidence>
<dbReference type="PROSITE" id="PS00606">
    <property type="entry name" value="KS3_1"/>
    <property type="match status" value="1"/>
</dbReference>
<evidence type="ECO:0000256" key="9">
    <source>
        <dbReference type="NCBIfam" id="TIGR03150"/>
    </source>
</evidence>
<evidence type="ECO:0000256" key="3">
    <source>
        <dbReference type="ARBA" id="ARBA00022516"/>
    </source>
</evidence>
<keyword evidence="5" id="KW-0276">Fatty acid metabolism</keyword>
<name>A0A1F5YBI4_9BACT</name>
<feature type="non-terminal residue" evidence="11">
    <location>
        <position position="343"/>
    </location>
</feature>
<evidence type="ECO:0000256" key="8">
    <source>
        <dbReference type="ARBA" id="ARBA00023315"/>
    </source>
</evidence>
<dbReference type="NCBIfam" id="TIGR03150">
    <property type="entry name" value="fabF"/>
    <property type="match status" value="1"/>
</dbReference>
<dbReference type="PANTHER" id="PTHR11712">
    <property type="entry name" value="POLYKETIDE SYNTHASE-RELATED"/>
    <property type="match status" value="1"/>
</dbReference>
<protein>
    <recommendedName>
        <fullName evidence="9">Beta-ketoacyl-ACP synthase II</fullName>
        <ecNumber evidence="9">2.3.1.179</ecNumber>
    </recommendedName>
</protein>
<sequence>MTRRVIVSGVGMITPVGNTVEETWNALISGRSGVGKITKFDASDFSTRFAAEVKDFKPENYLEKKDIRRMDLFLQYAIAASVMAVQDAGIKTEGIESERFGVIIGSGIGGISTIEEQHMKLIHGGPGKISPFFVPMMISNIASGQVSMRFGAKGPNYSTVSACASGSHAIGDAFRWIKYGDADVIIAGGAEAAITPMSVGGFCSMRALSQRNDEPERASRPFDRMRDGFVLGEGAGIVVLEELNHALQRGARILGEVVGYGMTADAYHITAPAPEGEGAVRAMRLSLKEGNVAPEDVDYINAHGTSTELNDKFETAAVKRVFKSHAKNLMISSSKSMTGHLLG</sequence>
<dbReference type="UniPathway" id="UPA00094"/>
<reference evidence="11 12" key="1">
    <citation type="journal article" date="2016" name="Nat. Commun.">
        <title>Thousands of microbial genomes shed light on interconnected biogeochemical processes in an aquifer system.</title>
        <authorList>
            <person name="Anantharaman K."/>
            <person name="Brown C.T."/>
            <person name="Hug L.A."/>
            <person name="Sharon I."/>
            <person name="Castelle C.J."/>
            <person name="Probst A.J."/>
            <person name="Thomas B.C."/>
            <person name="Singh A."/>
            <person name="Wilkins M.J."/>
            <person name="Karaoz U."/>
            <person name="Brodie E.L."/>
            <person name="Williams K.H."/>
            <person name="Hubbard S.S."/>
            <person name="Banfield J.F."/>
        </authorList>
    </citation>
    <scope>NUCLEOTIDE SEQUENCE [LARGE SCALE GENOMIC DNA]</scope>
</reference>